<gene>
    <name evidence="2" type="ORF">P6N53_00215</name>
</gene>
<dbReference type="InterPro" id="IPR052509">
    <property type="entry name" value="Metal_resp_DNA-bind_regulator"/>
</dbReference>
<evidence type="ECO:0000259" key="1">
    <source>
        <dbReference type="Pfam" id="PF03551"/>
    </source>
</evidence>
<dbReference type="SUPFAM" id="SSF46785">
    <property type="entry name" value="Winged helix' DNA-binding domain"/>
    <property type="match status" value="1"/>
</dbReference>
<dbReference type="PANTHER" id="PTHR33169">
    <property type="entry name" value="PADR-FAMILY TRANSCRIPTIONAL REGULATOR"/>
    <property type="match status" value="1"/>
</dbReference>
<name>A0AAW7Z948_9FIRM</name>
<proteinExistence type="predicted"/>
<evidence type="ECO:0000313" key="2">
    <source>
        <dbReference type="EMBL" id="MDO7785654.1"/>
    </source>
</evidence>
<dbReference type="PANTHER" id="PTHR33169:SF14">
    <property type="entry name" value="TRANSCRIPTIONAL REGULATOR RV3488"/>
    <property type="match status" value="1"/>
</dbReference>
<reference evidence="2" key="2">
    <citation type="submission" date="2023-03" db="EMBL/GenBank/DDBJ databases">
        <authorList>
            <person name="Zhang Z."/>
        </authorList>
    </citation>
    <scope>NUCLEOTIDE SEQUENCE</scope>
    <source>
        <strain evidence="2">DSA</strain>
    </source>
</reference>
<accession>A0AAW7Z948</accession>
<keyword evidence="3" id="KW-1185">Reference proteome</keyword>
<dbReference type="Proteomes" id="UP001172911">
    <property type="component" value="Unassembled WGS sequence"/>
</dbReference>
<dbReference type="InterPro" id="IPR036388">
    <property type="entry name" value="WH-like_DNA-bd_sf"/>
</dbReference>
<dbReference type="InterPro" id="IPR036390">
    <property type="entry name" value="WH_DNA-bd_sf"/>
</dbReference>
<sequence length="100" mass="11489">MLRELFLGFIRVHILYHASLAPVYGLELIRELEDHGYHVSPGTMYPILSKLEADGLLISEKINVEGKIRKYYSLTKEGCAILEEAKVKVKELALEIFEER</sequence>
<feature type="domain" description="Transcription regulator PadR N-terminal" evidence="1">
    <location>
        <begin position="14"/>
        <end position="83"/>
    </location>
</feature>
<dbReference type="InterPro" id="IPR005149">
    <property type="entry name" value="Tscrpt_reg_PadR_N"/>
</dbReference>
<evidence type="ECO:0000313" key="3">
    <source>
        <dbReference type="Proteomes" id="UP001172911"/>
    </source>
</evidence>
<dbReference type="AlphaFoldDB" id="A0AAW7Z948"/>
<dbReference type="Pfam" id="PF03551">
    <property type="entry name" value="PadR"/>
    <property type="match status" value="1"/>
</dbReference>
<dbReference type="EMBL" id="JARPTC010000001">
    <property type="protein sequence ID" value="MDO7785654.1"/>
    <property type="molecule type" value="Genomic_DNA"/>
</dbReference>
<dbReference type="Gene3D" id="1.10.10.10">
    <property type="entry name" value="Winged helix-like DNA-binding domain superfamily/Winged helix DNA-binding domain"/>
    <property type="match status" value="1"/>
</dbReference>
<protein>
    <submittedName>
        <fullName evidence="2">PadR family transcriptional regulator</fullName>
    </submittedName>
</protein>
<comment type="caution">
    <text evidence="2">The sequence shown here is derived from an EMBL/GenBank/DDBJ whole genome shotgun (WGS) entry which is preliminary data.</text>
</comment>
<reference evidence="2" key="1">
    <citation type="journal article" date="2023" name="J. Hazard. Mater.">
        <title>Anaerobic biodegradation of pyrene and benzo[a]pyrene by a new sulfate-reducing Desulforamulus aquiferis strain DSA.</title>
        <authorList>
            <person name="Zhang Z."/>
            <person name="Sun J."/>
            <person name="Gong X."/>
            <person name="Wang C."/>
            <person name="Wang H."/>
        </authorList>
    </citation>
    <scope>NUCLEOTIDE SEQUENCE</scope>
    <source>
        <strain evidence="2">DSA</strain>
    </source>
</reference>
<organism evidence="2 3">
    <name type="scientific">Desulforamulus aquiferis</name>
    <dbReference type="NCBI Taxonomy" id="1397668"/>
    <lineage>
        <taxon>Bacteria</taxon>
        <taxon>Bacillati</taxon>
        <taxon>Bacillota</taxon>
        <taxon>Clostridia</taxon>
        <taxon>Eubacteriales</taxon>
        <taxon>Peptococcaceae</taxon>
        <taxon>Desulforamulus</taxon>
    </lineage>
</organism>
<dbReference type="RefSeq" id="WP_304540216.1">
    <property type="nucleotide sequence ID" value="NZ_JARPTC010000001.1"/>
</dbReference>